<reference evidence="8 9" key="1">
    <citation type="submission" date="2024-02" db="EMBL/GenBank/DDBJ databases">
        <title>Rhodopirellula caenicola NBRC 110016.</title>
        <authorList>
            <person name="Ichikawa N."/>
            <person name="Katano-Makiyama Y."/>
            <person name="Hidaka K."/>
        </authorList>
    </citation>
    <scope>NUCLEOTIDE SEQUENCE [LARGE SCALE GENOMIC DNA]</scope>
    <source>
        <strain evidence="8 9">NBRC 110016</strain>
    </source>
</reference>
<evidence type="ECO:0000313" key="8">
    <source>
        <dbReference type="EMBL" id="GAA5506394.1"/>
    </source>
</evidence>
<dbReference type="InterPro" id="IPR020476">
    <property type="entry name" value="Nudix_hydrolase"/>
</dbReference>
<evidence type="ECO:0000256" key="2">
    <source>
        <dbReference type="ARBA" id="ARBA00018911"/>
    </source>
</evidence>
<sequence>MKVSPDGGVRAAGILLMQKGPSRQFLLMRHPTRWDLPKGHCEAGETFRDTALRETQEETGIDPADIEIDPDFCFEIRYPVSYKKTGSQVFEKTVQYFLGYLADKPKLVLTEHDSAEWFDWNPPHAIQAQTIDPLLEAVATHFDNQQ</sequence>
<protein>
    <recommendedName>
        <fullName evidence="2">Bis(5'-nucleosyl)-tetraphosphatase [asymmetrical]</fullName>
    </recommendedName>
    <alternativeName>
        <fullName evidence="5">Diadenosine 5',5'''-P1,P4-tetraphosphate asymmetrical hydrolase</fullName>
    </alternativeName>
</protein>
<accession>A0ABP9VMH7</accession>
<comment type="caution">
    <text evidence="8">The sequence shown here is derived from an EMBL/GenBank/DDBJ whole genome shotgun (WGS) entry which is preliminary data.</text>
</comment>
<evidence type="ECO:0000256" key="3">
    <source>
        <dbReference type="ARBA" id="ARBA00022741"/>
    </source>
</evidence>
<dbReference type="PANTHER" id="PTHR21340:SF0">
    <property type="entry name" value="BIS(5'-NUCLEOSYL)-TETRAPHOSPHATASE [ASYMMETRICAL]"/>
    <property type="match status" value="1"/>
</dbReference>
<dbReference type="RefSeq" id="WP_345683344.1">
    <property type="nucleotide sequence ID" value="NZ_BAABRO010000003.1"/>
</dbReference>
<organism evidence="8 9">
    <name type="scientific">Novipirellula caenicola</name>
    <dbReference type="NCBI Taxonomy" id="1536901"/>
    <lineage>
        <taxon>Bacteria</taxon>
        <taxon>Pseudomonadati</taxon>
        <taxon>Planctomycetota</taxon>
        <taxon>Planctomycetia</taxon>
        <taxon>Pirellulales</taxon>
        <taxon>Pirellulaceae</taxon>
        <taxon>Novipirellula</taxon>
    </lineage>
</organism>
<dbReference type="InterPro" id="IPR000086">
    <property type="entry name" value="NUDIX_hydrolase_dom"/>
</dbReference>
<dbReference type="Pfam" id="PF00293">
    <property type="entry name" value="NUDIX"/>
    <property type="match status" value="1"/>
</dbReference>
<dbReference type="InterPro" id="IPR015797">
    <property type="entry name" value="NUDIX_hydrolase-like_dom_sf"/>
</dbReference>
<comment type="similarity">
    <text evidence="1 6">Belongs to the Nudix hydrolase family.</text>
</comment>
<evidence type="ECO:0000313" key="9">
    <source>
        <dbReference type="Proteomes" id="UP001416858"/>
    </source>
</evidence>
<dbReference type="SUPFAM" id="SSF55811">
    <property type="entry name" value="Nudix"/>
    <property type="match status" value="1"/>
</dbReference>
<evidence type="ECO:0000256" key="5">
    <source>
        <dbReference type="ARBA" id="ARBA00032644"/>
    </source>
</evidence>
<keyword evidence="9" id="KW-1185">Reference proteome</keyword>
<keyword evidence="3" id="KW-0547">Nucleotide-binding</keyword>
<evidence type="ECO:0000259" key="7">
    <source>
        <dbReference type="PROSITE" id="PS51462"/>
    </source>
</evidence>
<dbReference type="Proteomes" id="UP001416858">
    <property type="component" value="Unassembled WGS sequence"/>
</dbReference>
<dbReference type="Gene3D" id="3.90.79.10">
    <property type="entry name" value="Nucleoside Triphosphate Pyrophosphohydrolase"/>
    <property type="match status" value="1"/>
</dbReference>
<proteinExistence type="inferred from homology"/>
<evidence type="ECO:0000256" key="4">
    <source>
        <dbReference type="ARBA" id="ARBA00022801"/>
    </source>
</evidence>
<name>A0ABP9VMH7_9BACT</name>
<dbReference type="PROSITE" id="PS51462">
    <property type="entry name" value="NUDIX"/>
    <property type="match status" value="1"/>
</dbReference>
<evidence type="ECO:0000256" key="1">
    <source>
        <dbReference type="ARBA" id="ARBA00005582"/>
    </source>
</evidence>
<dbReference type="InterPro" id="IPR051325">
    <property type="entry name" value="Nudix_hydrolase_domain"/>
</dbReference>
<dbReference type="InterPro" id="IPR003565">
    <property type="entry name" value="Tetra_PHTase"/>
</dbReference>
<keyword evidence="4 6" id="KW-0378">Hydrolase</keyword>
<dbReference type="PROSITE" id="PS00893">
    <property type="entry name" value="NUDIX_BOX"/>
    <property type="match status" value="1"/>
</dbReference>
<dbReference type="PANTHER" id="PTHR21340">
    <property type="entry name" value="DIADENOSINE 5,5-P1,P4-TETRAPHOSPHATE PYROPHOSPHOHYDROLASE MUTT"/>
    <property type="match status" value="1"/>
</dbReference>
<feature type="domain" description="Nudix hydrolase" evidence="7">
    <location>
        <begin position="7"/>
        <end position="140"/>
    </location>
</feature>
<evidence type="ECO:0000256" key="6">
    <source>
        <dbReference type="RuleBase" id="RU003476"/>
    </source>
</evidence>
<dbReference type="PRINTS" id="PR00502">
    <property type="entry name" value="NUDIXFAMILY"/>
</dbReference>
<gene>
    <name evidence="8" type="ORF">Rcae01_01847</name>
</gene>
<dbReference type="InterPro" id="IPR020084">
    <property type="entry name" value="NUDIX_hydrolase_CS"/>
</dbReference>
<dbReference type="CDD" id="cd03428">
    <property type="entry name" value="NUDIX_Ap4A_Nudt2"/>
    <property type="match status" value="1"/>
</dbReference>
<dbReference type="EMBL" id="BAABRO010000003">
    <property type="protein sequence ID" value="GAA5506394.1"/>
    <property type="molecule type" value="Genomic_DNA"/>
</dbReference>